<gene>
    <name evidence="1" type="ORF">A3D54_01590</name>
</gene>
<keyword evidence="1" id="KW-0969">Cilium</keyword>
<sequence>MNFQYCAKCVMPNTKPDLYFDEQGVCDACRSAESKREGIDWGVRKKEFEEIIEKYKSKSNAGYDCLIPVSGGKDSTYQVHVMKDVYGFKPLCVCFEPTIPTELGRKNLDNLSKMGADVILFKKNHRVYKKMVIESLQRVGDNEWPNHVGIFTVPVHFAVKFNIPLIVWAENSELEFGGPEEAKKSKVLNRRWLEEFGGLLGNRVEDMLMQGITKRDLEMYFYPTDADLERVGVTGLFLGYFFKWRIREQLAVVQKLGFSVKEDGPMETTYTNFENLDCYSMSIHDYLKWVKYGFGRATDHACSDIRNGVITREEGVRLVRKYDGKIPSIALQKFLEYTGMDKKEFLSIVDKFANPIIFERNKDGSLKRDIDDNLVMPEQFLVH</sequence>
<organism evidence="1 2">
    <name type="scientific">Candidatus Falkowbacteria bacterium RIFCSPHIGHO2_02_FULL_45_15</name>
    <dbReference type="NCBI Taxonomy" id="1797987"/>
    <lineage>
        <taxon>Bacteria</taxon>
        <taxon>Candidatus Falkowiibacteriota</taxon>
    </lineage>
</organism>
<dbReference type="SUPFAM" id="SSF52402">
    <property type="entry name" value="Adenine nucleotide alpha hydrolases-like"/>
    <property type="match status" value="1"/>
</dbReference>
<dbReference type="EMBL" id="MFFU01000062">
    <property type="protein sequence ID" value="OGF14616.1"/>
    <property type="molecule type" value="Genomic_DNA"/>
</dbReference>
<name>A0A1F5RJH8_9BACT</name>
<reference evidence="1 2" key="1">
    <citation type="journal article" date="2016" name="Nat. Commun.">
        <title>Thousands of microbial genomes shed light on interconnected biogeochemical processes in an aquifer system.</title>
        <authorList>
            <person name="Anantharaman K."/>
            <person name="Brown C.T."/>
            <person name="Hug L.A."/>
            <person name="Sharon I."/>
            <person name="Castelle C.J."/>
            <person name="Probst A.J."/>
            <person name="Thomas B.C."/>
            <person name="Singh A."/>
            <person name="Wilkins M.J."/>
            <person name="Karaoz U."/>
            <person name="Brodie E.L."/>
            <person name="Williams K.H."/>
            <person name="Hubbard S.S."/>
            <person name="Banfield J.F."/>
        </authorList>
    </citation>
    <scope>NUCLEOTIDE SEQUENCE [LARGE SCALE GENOMIC DNA]</scope>
</reference>
<proteinExistence type="predicted"/>
<comment type="caution">
    <text evidence="1">The sequence shown here is derived from an EMBL/GenBank/DDBJ whole genome shotgun (WGS) entry which is preliminary data.</text>
</comment>
<accession>A0A1F5RJH8</accession>
<dbReference type="Gene3D" id="3.40.50.620">
    <property type="entry name" value="HUPs"/>
    <property type="match status" value="1"/>
</dbReference>
<dbReference type="NCBIfam" id="TIGR03573">
    <property type="entry name" value="WbuX"/>
    <property type="match status" value="1"/>
</dbReference>
<dbReference type="AlphaFoldDB" id="A0A1F5RJH8"/>
<keyword evidence="1" id="KW-0282">Flagellum</keyword>
<dbReference type="Proteomes" id="UP000177691">
    <property type="component" value="Unassembled WGS sequence"/>
</dbReference>
<dbReference type="InterPro" id="IPR014729">
    <property type="entry name" value="Rossmann-like_a/b/a_fold"/>
</dbReference>
<protein>
    <submittedName>
        <fullName evidence="1">Flagellin modification protein, PseA</fullName>
    </submittedName>
</protein>
<keyword evidence="1" id="KW-0966">Cell projection</keyword>
<dbReference type="InterPro" id="IPR020022">
    <property type="entry name" value="N-acetyl_sugar_amidoTrfase"/>
</dbReference>
<evidence type="ECO:0000313" key="2">
    <source>
        <dbReference type="Proteomes" id="UP000177691"/>
    </source>
</evidence>
<evidence type="ECO:0000313" key="1">
    <source>
        <dbReference type="EMBL" id="OGF14616.1"/>
    </source>
</evidence>